<dbReference type="Proteomes" id="UP000647241">
    <property type="component" value="Unassembled WGS sequence"/>
</dbReference>
<accession>A0A917M4H5</accession>
<comment type="caution">
    <text evidence="2">The sequence shown here is derived from an EMBL/GenBank/DDBJ whole genome shotgun (WGS) entry which is preliminary data.</text>
</comment>
<gene>
    <name evidence="2" type="ORF">GCM10011585_20500</name>
</gene>
<protein>
    <recommendedName>
        <fullName evidence="1">VOC domain-containing protein</fullName>
    </recommendedName>
</protein>
<organism evidence="2 3">
    <name type="scientific">Edaphobacter dinghuensis</name>
    <dbReference type="NCBI Taxonomy" id="1560005"/>
    <lineage>
        <taxon>Bacteria</taxon>
        <taxon>Pseudomonadati</taxon>
        <taxon>Acidobacteriota</taxon>
        <taxon>Terriglobia</taxon>
        <taxon>Terriglobales</taxon>
        <taxon>Acidobacteriaceae</taxon>
        <taxon>Edaphobacter</taxon>
    </lineage>
</organism>
<name>A0A917M4H5_9BACT</name>
<dbReference type="InterPro" id="IPR004360">
    <property type="entry name" value="Glyas_Fos-R_dOase_dom"/>
</dbReference>
<dbReference type="CDD" id="cd07247">
    <property type="entry name" value="SgaA_N_like"/>
    <property type="match status" value="1"/>
</dbReference>
<evidence type="ECO:0000259" key="1">
    <source>
        <dbReference type="PROSITE" id="PS51819"/>
    </source>
</evidence>
<evidence type="ECO:0000313" key="3">
    <source>
        <dbReference type="Proteomes" id="UP000647241"/>
    </source>
</evidence>
<proteinExistence type="predicted"/>
<dbReference type="PROSITE" id="PS51819">
    <property type="entry name" value="VOC"/>
    <property type="match status" value="1"/>
</dbReference>
<dbReference type="Gene3D" id="3.10.180.10">
    <property type="entry name" value="2,3-Dihydroxybiphenyl 1,2-Dioxygenase, domain 1"/>
    <property type="match status" value="1"/>
</dbReference>
<sequence length="119" mass="13175">MANPFVHLELNTPNLAKAKAFYKEMFQWDFQDMDMGPSGTYSIFKPDSGPGGGMMSMPQAPTHWLPYIGVEDIKAATEKAKSLGAAMMMENHEVPDTGWFSIFTDPTGALVAIWQEKAK</sequence>
<dbReference type="RefSeq" id="WP_188554034.1">
    <property type="nucleotide sequence ID" value="NZ_BMGT01000002.1"/>
</dbReference>
<dbReference type="InterPro" id="IPR052164">
    <property type="entry name" value="Anthracycline_SecMetBiosynth"/>
</dbReference>
<dbReference type="InterPro" id="IPR029068">
    <property type="entry name" value="Glyas_Bleomycin-R_OHBP_Dase"/>
</dbReference>
<dbReference type="AlphaFoldDB" id="A0A917M4H5"/>
<feature type="domain" description="VOC" evidence="1">
    <location>
        <begin position="4"/>
        <end position="116"/>
    </location>
</feature>
<keyword evidence="3" id="KW-1185">Reference proteome</keyword>
<reference evidence="2" key="1">
    <citation type="journal article" date="2014" name="Int. J. Syst. Evol. Microbiol.">
        <title>Complete genome sequence of Corynebacterium casei LMG S-19264T (=DSM 44701T), isolated from a smear-ripened cheese.</title>
        <authorList>
            <consortium name="US DOE Joint Genome Institute (JGI-PGF)"/>
            <person name="Walter F."/>
            <person name="Albersmeier A."/>
            <person name="Kalinowski J."/>
            <person name="Ruckert C."/>
        </authorList>
    </citation>
    <scope>NUCLEOTIDE SEQUENCE</scope>
    <source>
        <strain evidence="2">CGMCC 1.12997</strain>
    </source>
</reference>
<reference evidence="2" key="2">
    <citation type="submission" date="2020-09" db="EMBL/GenBank/DDBJ databases">
        <authorList>
            <person name="Sun Q."/>
            <person name="Zhou Y."/>
        </authorList>
    </citation>
    <scope>NUCLEOTIDE SEQUENCE</scope>
    <source>
        <strain evidence="2">CGMCC 1.12997</strain>
    </source>
</reference>
<dbReference type="Pfam" id="PF00903">
    <property type="entry name" value="Glyoxalase"/>
    <property type="match status" value="1"/>
</dbReference>
<dbReference type="PANTHER" id="PTHR33993:SF14">
    <property type="entry name" value="GB|AAF24581.1"/>
    <property type="match status" value="1"/>
</dbReference>
<dbReference type="SUPFAM" id="SSF54593">
    <property type="entry name" value="Glyoxalase/Bleomycin resistance protein/Dihydroxybiphenyl dioxygenase"/>
    <property type="match status" value="1"/>
</dbReference>
<dbReference type="PANTHER" id="PTHR33993">
    <property type="entry name" value="GLYOXALASE-RELATED"/>
    <property type="match status" value="1"/>
</dbReference>
<dbReference type="InterPro" id="IPR037523">
    <property type="entry name" value="VOC_core"/>
</dbReference>
<dbReference type="EMBL" id="BMGT01000002">
    <property type="protein sequence ID" value="GGG77310.1"/>
    <property type="molecule type" value="Genomic_DNA"/>
</dbReference>
<evidence type="ECO:0000313" key="2">
    <source>
        <dbReference type="EMBL" id="GGG77310.1"/>
    </source>
</evidence>